<dbReference type="PANTHER" id="PTHR23132:SF23">
    <property type="entry name" value="D-ALANINE--D-ALANINE LIGASE B"/>
    <property type="match status" value="1"/>
</dbReference>
<comment type="caution">
    <text evidence="4">The sequence shown here is derived from an EMBL/GenBank/DDBJ whole genome shotgun (WGS) entry which is preliminary data.</text>
</comment>
<dbReference type="Gene3D" id="2.40.400.10">
    <property type="entry name" value="Acetoacetate decarboxylase-like"/>
    <property type="match status" value="1"/>
</dbReference>
<dbReference type="GO" id="GO:0008716">
    <property type="term" value="F:D-alanine-D-alanine ligase activity"/>
    <property type="evidence" value="ECO:0007669"/>
    <property type="project" value="TreeGrafter"/>
</dbReference>
<dbReference type="InterPro" id="IPR011761">
    <property type="entry name" value="ATP-grasp"/>
</dbReference>
<evidence type="ECO:0000256" key="2">
    <source>
        <dbReference type="SAM" id="MobiDB-lite"/>
    </source>
</evidence>
<feature type="domain" description="ATP-grasp" evidence="3">
    <location>
        <begin position="103"/>
        <end position="337"/>
    </location>
</feature>
<dbReference type="GO" id="GO:0046872">
    <property type="term" value="F:metal ion binding"/>
    <property type="evidence" value="ECO:0007669"/>
    <property type="project" value="InterPro"/>
</dbReference>
<dbReference type="EMBL" id="WIWS01000202">
    <property type="protein sequence ID" value="KAF3198659.1"/>
    <property type="molecule type" value="Genomic_DNA"/>
</dbReference>
<reference evidence="4 5" key="1">
    <citation type="submission" date="2019-06" db="EMBL/GenBank/DDBJ databases">
        <authorList>
            <person name="Palmer J.M."/>
        </authorList>
    </citation>
    <scope>NUCLEOTIDE SEQUENCE [LARGE SCALE GENOMIC DNA]</scope>
    <source>
        <strain evidence="4 5">TWF106</strain>
    </source>
</reference>
<gene>
    <name evidence="4" type="ORF">TWF106_004517</name>
</gene>
<protein>
    <recommendedName>
        <fullName evidence="3">ATP-grasp domain-containing protein</fullName>
    </recommendedName>
</protein>
<evidence type="ECO:0000256" key="1">
    <source>
        <dbReference type="PROSITE-ProRule" id="PRU00409"/>
    </source>
</evidence>
<organism evidence="4 5">
    <name type="scientific">Orbilia oligospora</name>
    <name type="common">Nematode-trapping fungus</name>
    <name type="synonym">Arthrobotrys oligospora</name>
    <dbReference type="NCBI Taxonomy" id="2813651"/>
    <lineage>
        <taxon>Eukaryota</taxon>
        <taxon>Fungi</taxon>
        <taxon>Dikarya</taxon>
        <taxon>Ascomycota</taxon>
        <taxon>Pezizomycotina</taxon>
        <taxon>Orbiliomycetes</taxon>
        <taxon>Orbiliales</taxon>
        <taxon>Orbiliaceae</taxon>
        <taxon>Orbilia</taxon>
    </lineage>
</organism>
<evidence type="ECO:0000313" key="4">
    <source>
        <dbReference type="EMBL" id="KAF3198659.1"/>
    </source>
</evidence>
<keyword evidence="1" id="KW-0547">Nucleotide-binding</keyword>
<accession>A0A7C8Q6P9</accession>
<dbReference type="Proteomes" id="UP000472727">
    <property type="component" value="Unassembled WGS sequence"/>
</dbReference>
<evidence type="ECO:0000259" key="3">
    <source>
        <dbReference type="PROSITE" id="PS50975"/>
    </source>
</evidence>
<dbReference type="InterPro" id="IPR023375">
    <property type="entry name" value="ADC_dom_sf"/>
</dbReference>
<dbReference type="SUPFAM" id="SSF53335">
    <property type="entry name" value="S-adenosyl-L-methionine-dependent methyltransferases"/>
    <property type="match status" value="1"/>
</dbReference>
<proteinExistence type="predicted"/>
<dbReference type="AlphaFoldDB" id="A0A7C8Q6P9"/>
<dbReference type="PROSITE" id="PS50975">
    <property type="entry name" value="ATP_GRASP"/>
    <property type="match status" value="1"/>
</dbReference>
<keyword evidence="1" id="KW-0067">ATP-binding</keyword>
<feature type="region of interest" description="Disordered" evidence="2">
    <location>
        <begin position="416"/>
        <end position="435"/>
    </location>
</feature>
<dbReference type="Gene3D" id="3.30.470.20">
    <property type="entry name" value="ATP-grasp fold, B domain"/>
    <property type="match status" value="1"/>
</dbReference>
<dbReference type="InterPro" id="IPR029063">
    <property type="entry name" value="SAM-dependent_MTases_sf"/>
</dbReference>
<evidence type="ECO:0000313" key="5">
    <source>
        <dbReference type="Proteomes" id="UP000472727"/>
    </source>
</evidence>
<dbReference type="SUPFAM" id="SSF56059">
    <property type="entry name" value="Glutathione synthetase ATP-binding domain-like"/>
    <property type="match status" value="1"/>
</dbReference>
<name>A0A7C8Q6P9_ORBOL</name>
<dbReference type="GO" id="GO:0005524">
    <property type="term" value="F:ATP binding"/>
    <property type="evidence" value="ECO:0007669"/>
    <property type="project" value="UniProtKB-UniRule"/>
</dbReference>
<dbReference type="PANTHER" id="PTHR23132">
    <property type="entry name" value="D-ALANINE--D-ALANINE LIGASE"/>
    <property type="match status" value="1"/>
</dbReference>
<dbReference type="Gene3D" id="3.40.50.150">
    <property type="entry name" value="Vaccinia Virus protein VP39"/>
    <property type="match status" value="1"/>
</dbReference>
<sequence length="828" mass="91998">MRICVFQSAFVGPNQIEDHSPSQDPSNFTDQHTFETVWIHKNTAKQEIDEAIARGYDFYFNFMWGQHEDDVAGIEACKYFESFDLPSIGQRSTVLERTKNDFYEDARRLGYPRVPGPSLTADTKIPQYPLFVKPASSCGSMFISPKSRCRNREELVECLAYLDKELAAGRAEAALSRKTGATAPPTIIDGVSIPTDLVVQEYVSGWDHSVVVIEVGDCPVALNPERYVYPQGFKPYEDFLTFEIKFHDGTSVALLDYEEDPVLFKKLQEVAIQAWNANRMAGQSWGNVDIRVPPPGHGEPVALEVNPMPAVFLPPPTDWEDLAVRLSFPGGHPALINTLIASQMLRQRARELTSKIVGEVYDNLSSKYDEIIHSAANSQYCGLFDMAIARIGKSGGTILDVGSGTGLFGRALRQKMQQITPPESESDSGSDNEAQKLSLESIPKLPRECIISGIELSKGMAEICQKTGVYNKVHIGPVQSLIPNIGSFDHIVSFSVLYFLTPEDFTMTMVRAFQLARKSLAVSLDEIPESYTNKLIEMGPPHSHMLGHNHLPIMEKLFCDKPPAGWSVAPKRDVCQYRAIQNSIQWESWWFTCYPFGGNKNNVPGAANVLDFHPGVNDKFDGGIGMIMVVRYSSTPVGPYDELLYIPGYYDTPHASSSRYRITNIYVSSKETTYNGRRNWNIPKHLAVFNFDKSETTGQTTITVAHPETPDNPFFVAVLKDIPVVSSIGVPLSTSLFPMNLEFHQPDIKAVDTPQGKANGETGTETWQSFSPWMGGKARFVKCVDMKNGNGDGTWPDKVDGVWGAVLRWDAGMKLKFPAGTELPKSNL</sequence>
<dbReference type="SUPFAM" id="SSF160104">
    <property type="entry name" value="Acetoacetate decarboxylase-like"/>
    <property type="match status" value="1"/>
</dbReference>